<protein>
    <submittedName>
        <fullName evidence="1">Uncharacterized protein</fullName>
    </submittedName>
</protein>
<dbReference type="EMBL" id="CM037159">
    <property type="protein sequence ID" value="KAH7866258.1"/>
    <property type="molecule type" value="Genomic_DNA"/>
</dbReference>
<organism evidence="1 2">
    <name type="scientific">Vaccinium darrowii</name>
    <dbReference type="NCBI Taxonomy" id="229202"/>
    <lineage>
        <taxon>Eukaryota</taxon>
        <taxon>Viridiplantae</taxon>
        <taxon>Streptophyta</taxon>
        <taxon>Embryophyta</taxon>
        <taxon>Tracheophyta</taxon>
        <taxon>Spermatophyta</taxon>
        <taxon>Magnoliopsida</taxon>
        <taxon>eudicotyledons</taxon>
        <taxon>Gunneridae</taxon>
        <taxon>Pentapetalae</taxon>
        <taxon>asterids</taxon>
        <taxon>Ericales</taxon>
        <taxon>Ericaceae</taxon>
        <taxon>Vaccinioideae</taxon>
        <taxon>Vaccinieae</taxon>
        <taxon>Vaccinium</taxon>
    </lineage>
</organism>
<keyword evidence="2" id="KW-1185">Reference proteome</keyword>
<sequence length="234" mass="26141">MLLHLGCVATLIISSANAAQEIMKTHDIIFSDRPESSIAKRLLYDCKDVSMAPYGEYWRQMKSIYELQLLSTKRVQSFSAVRVEETALIVKRIVESSSLDSPVNLSEMFISLTNDVICRTAFGRKYRDGETWVNGVNGVDARVERVTKVIEERLNGLEGKRDDGGEGKEDFLDILLRASKDNIAGVSIDRDSLKALILEKDEVKEELDRRPREGETLVPGGTGGKSHEAQEHLA</sequence>
<accession>A0ACB7ZKJ6</accession>
<name>A0ACB7ZKJ6_9ERIC</name>
<gene>
    <name evidence="1" type="ORF">Vadar_017803</name>
</gene>
<proteinExistence type="predicted"/>
<evidence type="ECO:0000313" key="1">
    <source>
        <dbReference type="EMBL" id="KAH7866258.1"/>
    </source>
</evidence>
<reference evidence="1 2" key="1">
    <citation type="journal article" date="2021" name="Hortic Res">
        <title>High-quality reference genome and annotation aids understanding of berry development for evergreen blueberry (Vaccinium darrowii).</title>
        <authorList>
            <person name="Yu J."/>
            <person name="Hulse-Kemp A.M."/>
            <person name="Babiker E."/>
            <person name="Staton M."/>
        </authorList>
    </citation>
    <scope>NUCLEOTIDE SEQUENCE [LARGE SCALE GENOMIC DNA]</scope>
    <source>
        <strain evidence="2">cv. NJ 8807/NJ 8810</strain>
        <tissue evidence="1">Young leaf</tissue>
    </source>
</reference>
<evidence type="ECO:0000313" key="2">
    <source>
        <dbReference type="Proteomes" id="UP000828048"/>
    </source>
</evidence>
<comment type="caution">
    <text evidence="1">The sequence shown here is derived from an EMBL/GenBank/DDBJ whole genome shotgun (WGS) entry which is preliminary data.</text>
</comment>
<dbReference type="Proteomes" id="UP000828048">
    <property type="component" value="Chromosome 9"/>
</dbReference>